<organism evidence="1 2">
    <name type="scientific">Chryseobacterium ureilyticum</name>
    <dbReference type="NCBI Taxonomy" id="373668"/>
    <lineage>
        <taxon>Bacteria</taxon>
        <taxon>Pseudomonadati</taxon>
        <taxon>Bacteroidota</taxon>
        <taxon>Flavobacteriia</taxon>
        <taxon>Flavobacteriales</taxon>
        <taxon>Weeksellaceae</taxon>
        <taxon>Chryseobacterium group</taxon>
        <taxon>Chryseobacterium</taxon>
    </lineage>
</organism>
<protein>
    <submittedName>
        <fullName evidence="1">DNA polymerase-3 subunit alpha</fullName>
    </submittedName>
</protein>
<gene>
    <name evidence="1" type="ORF">SAMN05421786_102541</name>
</gene>
<proteinExistence type="predicted"/>
<sequence>MFFGTWIDAEGEYFDTAHFADCSEKYPFQGGGCYLLLGTVGVDFHFPTVTIKKMAKMPFIPDPRMAQIV</sequence>
<reference evidence="2" key="1">
    <citation type="submission" date="2017-01" db="EMBL/GenBank/DDBJ databases">
        <authorList>
            <person name="Varghese N."/>
            <person name="Submissions S."/>
        </authorList>
    </citation>
    <scope>NUCLEOTIDE SEQUENCE [LARGE SCALE GENOMIC DNA]</scope>
    <source>
        <strain evidence="2">DSM 18017</strain>
    </source>
</reference>
<accession>A0A1N7MF71</accession>
<dbReference type="STRING" id="373668.SAMN05421786_102541"/>
<dbReference type="EMBL" id="FTOL01000002">
    <property type="protein sequence ID" value="SIS84776.1"/>
    <property type="molecule type" value="Genomic_DNA"/>
</dbReference>
<keyword evidence="2" id="KW-1185">Reference proteome</keyword>
<dbReference type="AlphaFoldDB" id="A0A1N7MF71"/>
<evidence type="ECO:0000313" key="2">
    <source>
        <dbReference type="Proteomes" id="UP000186744"/>
    </source>
</evidence>
<name>A0A1N7MF71_9FLAO</name>
<dbReference type="Proteomes" id="UP000186744">
    <property type="component" value="Unassembled WGS sequence"/>
</dbReference>
<evidence type="ECO:0000313" key="1">
    <source>
        <dbReference type="EMBL" id="SIS84776.1"/>
    </source>
</evidence>